<organism evidence="1 2">
    <name type="scientific">Steinernema carpocapsae</name>
    <name type="common">Entomopathogenic nematode</name>
    <dbReference type="NCBI Taxonomy" id="34508"/>
    <lineage>
        <taxon>Eukaryota</taxon>
        <taxon>Metazoa</taxon>
        <taxon>Ecdysozoa</taxon>
        <taxon>Nematoda</taxon>
        <taxon>Chromadorea</taxon>
        <taxon>Rhabditida</taxon>
        <taxon>Tylenchina</taxon>
        <taxon>Panagrolaimomorpha</taxon>
        <taxon>Strongyloidoidea</taxon>
        <taxon>Steinernematidae</taxon>
        <taxon>Steinernema</taxon>
    </lineage>
</organism>
<name>A0A4U5MTK2_STECR</name>
<accession>A0A4U5MTK2</accession>
<protein>
    <submittedName>
        <fullName evidence="1">Uncharacterized protein</fullName>
    </submittedName>
</protein>
<dbReference type="Proteomes" id="UP000298663">
    <property type="component" value="Unassembled WGS sequence"/>
</dbReference>
<keyword evidence="2" id="KW-1185">Reference proteome</keyword>
<sequence>MRSGDHSKQVFLPSFRIPQVSVVLFSWRVVDYTTRRLFTHLRAPLSGCLGQQARVEFLSRDDDHRLLSPRDRRRRRHRRRDNNSRAFYFLARGALLLPKARFFRSQFSV</sequence>
<gene>
    <name evidence="1" type="ORF">L596_020447</name>
</gene>
<evidence type="ECO:0000313" key="1">
    <source>
        <dbReference type="EMBL" id="TKR73096.1"/>
    </source>
</evidence>
<proteinExistence type="predicted"/>
<dbReference type="AlphaFoldDB" id="A0A4U5MTK2"/>
<dbReference type="EMBL" id="AZBU02000006">
    <property type="protein sequence ID" value="TKR73096.1"/>
    <property type="molecule type" value="Genomic_DNA"/>
</dbReference>
<reference evidence="1 2" key="1">
    <citation type="journal article" date="2015" name="Genome Biol.">
        <title>Comparative genomics of Steinernema reveals deeply conserved gene regulatory networks.</title>
        <authorList>
            <person name="Dillman A.R."/>
            <person name="Macchietto M."/>
            <person name="Porter C.F."/>
            <person name="Rogers A."/>
            <person name="Williams B."/>
            <person name="Antoshechkin I."/>
            <person name="Lee M.M."/>
            <person name="Goodwin Z."/>
            <person name="Lu X."/>
            <person name="Lewis E.E."/>
            <person name="Goodrich-Blair H."/>
            <person name="Stock S.P."/>
            <person name="Adams B.J."/>
            <person name="Sternberg P.W."/>
            <person name="Mortazavi A."/>
        </authorList>
    </citation>
    <scope>NUCLEOTIDE SEQUENCE [LARGE SCALE GENOMIC DNA]</scope>
    <source>
        <strain evidence="1 2">ALL</strain>
    </source>
</reference>
<evidence type="ECO:0000313" key="2">
    <source>
        <dbReference type="Proteomes" id="UP000298663"/>
    </source>
</evidence>
<comment type="caution">
    <text evidence="1">The sequence shown here is derived from an EMBL/GenBank/DDBJ whole genome shotgun (WGS) entry which is preliminary data.</text>
</comment>
<reference evidence="1 2" key="2">
    <citation type="journal article" date="2019" name="G3 (Bethesda)">
        <title>Hybrid Assembly of the Genome of the Entomopathogenic Nematode Steinernema carpocapsae Identifies the X-Chromosome.</title>
        <authorList>
            <person name="Serra L."/>
            <person name="Macchietto M."/>
            <person name="Macias-Munoz A."/>
            <person name="McGill C.J."/>
            <person name="Rodriguez I.M."/>
            <person name="Rodriguez B."/>
            <person name="Murad R."/>
            <person name="Mortazavi A."/>
        </authorList>
    </citation>
    <scope>NUCLEOTIDE SEQUENCE [LARGE SCALE GENOMIC DNA]</scope>
    <source>
        <strain evidence="1 2">ALL</strain>
    </source>
</reference>